<dbReference type="Gene3D" id="2.60.120.200">
    <property type="match status" value="1"/>
</dbReference>
<dbReference type="STRING" id="1314790.A0A1Y1XYV3"/>
<dbReference type="Pfam" id="PF00722">
    <property type="entry name" value="Glyco_hydro_16"/>
    <property type="match status" value="1"/>
</dbReference>
<feature type="chain" id="PRO_5012960129" evidence="5">
    <location>
        <begin position="22"/>
        <end position="432"/>
    </location>
</feature>
<evidence type="ECO:0000256" key="3">
    <source>
        <dbReference type="ARBA" id="ARBA00023295"/>
    </source>
</evidence>
<dbReference type="InterPro" id="IPR050546">
    <property type="entry name" value="Glycosyl_Hydrlase_16"/>
</dbReference>
<accession>A0A1Y1XYV3</accession>
<keyword evidence="7" id="KW-0430">Lectin</keyword>
<dbReference type="EMBL" id="MCFE01000352">
    <property type="protein sequence ID" value="ORX90943.1"/>
    <property type="molecule type" value="Genomic_DNA"/>
</dbReference>
<keyword evidence="2" id="KW-0378">Hydrolase</keyword>
<proteinExistence type="predicted"/>
<feature type="region of interest" description="Disordered" evidence="4">
    <location>
        <begin position="313"/>
        <end position="410"/>
    </location>
</feature>
<keyword evidence="1 5" id="KW-0732">Signal</keyword>
<evidence type="ECO:0000313" key="7">
    <source>
        <dbReference type="EMBL" id="ORX90943.1"/>
    </source>
</evidence>
<evidence type="ECO:0000256" key="4">
    <source>
        <dbReference type="SAM" id="MobiDB-lite"/>
    </source>
</evidence>
<feature type="compositionally biased region" description="Low complexity" evidence="4">
    <location>
        <begin position="321"/>
        <end position="388"/>
    </location>
</feature>
<evidence type="ECO:0000256" key="5">
    <source>
        <dbReference type="SAM" id="SignalP"/>
    </source>
</evidence>
<dbReference type="Proteomes" id="UP000193498">
    <property type="component" value="Unassembled WGS sequence"/>
</dbReference>
<protein>
    <submittedName>
        <fullName evidence="7">Concanavalin A-like lectin/glucanase</fullName>
    </submittedName>
</protein>
<reference evidence="7 8" key="1">
    <citation type="submission" date="2016-07" db="EMBL/GenBank/DDBJ databases">
        <title>Pervasive Adenine N6-methylation of Active Genes in Fungi.</title>
        <authorList>
            <consortium name="DOE Joint Genome Institute"/>
            <person name="Mondo S.J."/>
            <person name="Dannebaum R.O."/>
            <person name="Kuo R.C."/>
            <person name="Labutti K."/>
            <person name="Haridas S."/>
            <person name="Kuo A."/>
            <person name="Salamov A."/>
            <person name="Ahrendt S.R."/>
            <person name="Lipzen A."/>
            <person name="Sullivan W."/>
            <person name="Andreopoulos W.B."/>
            <person name="Clum A."/>
            <person name="Lindquist E."/>
            <person name="Daum C."/>
            <person name="Ramamoorthy G.K."/>
            <person name="Gryganskyi A."/>
            <person name="Culley D."/>
            <person name="Magnuson J.K."/>
            <person name="James T.Y."/>
            <person name="O'Malley M.A."/>
            <person name="Stajich J.E."/>
            <person name="Spatafora J.W."/>
            <person name="Visel A."/>
            <person name="Grigoriev I.V."/>
        </authorList>
    </citation>
    <scope>NUCLEOTIDE SEQUENCE [LARGE SCALE GENOMIC DNA]</scope>
    <source>
        <strain evidence="7 8">CBS 931.73</strain>
    </source>
</reference>
<dbReference type="SUPFAM" id="SSF49899">
    <property type="entry name" value="Concanavalin A-like lectins/glucanases"/>
    <property type="match status" value="1"/>
</dbReference>
<evidence type="ECO:0000259" key="6">
    <source>
        <dbReference type="PROSITE" id="PS51762"/>
    </source>
</evidence>
<dbReference type="InterPro" id="IPR013320">
    <property type="entry name" value="ConA-like_dom_sf"/>
</dbReference>
<feature type="compositionally biased region" description="Basic and acidic residues" evidence="4">
    <location>
        <begin position="394"/>
        <end position="407"/>
    </location>
</feature>
<evidence type="ECO:0000256" key="2">
    <source>
        <dbReference type="ARBA" id="ARBA00022801"/>
    </source>
</evidence>
<dbReference type="PROSITE" id="PS51762">
    <property type="entry name" value="GH16_2"/>
    <property type="match status" value="1"/>
</dbReference>
<dbReference type="OrthoDB" id="4781at2759"/>
<keyword evidence="8" id="KW-1185">Reference proteome</keyword>
<evidence type="ECO:0000256" key="1">
    <source>
        <dbReference type="ARBA" id="ARBA00022729"/>
    </source>
</evidence>
<gene>
    <name evidence="7" type="ORF">K493DRAFT_339688</name>
</gene>
<comment type="caution">
    <text evidence="7">The sequence shown here is derived from an EMBL/GenBank/DDBJ whole genome shotgun (WGS) entry which is preliminary data.</text>
</comment>
<feature type="signal peptide" evidence="5">
    <location>
        <begin position="1"/>
        <end position="21"/>
    </location>
</feature>
<organism evidence="7 8">
    <name type="scientific">Basidiobolus meristosporus CBS 931.73</name>
    <dbReference type="NCBI Taxonomy" id="1314790"/>
    <lineage>
        <taxon>Eukaryota</taxon>
        <taxon>Fungi</taxon>
        <taxon>Fungi incertae sedis</taxon>
        <taxon>Zoopagomycota</taxon>
        <taxon>Entomophthoromycotina</taxon>
        <taxon>Basidiobolomycetes</taxon>
        <taxon>Basidiobolales</taxon>
        <taxon>Basidiobolaceae</taxon>
        <taxon>Basidiobolus</taxon>
    </lineage>
</organism>
<dbReference type="GO" id="GO:0005975">
    <property type="term" value="P:carbohydrate metabolic process"/>
    <property type="evidence" value="ECO:0007669"/>
    <property type="project" value="InterPro"/>
</dbReference>
<sequence>MVFKKICLLTLLTYFSSQVSAICEHYNATCSEFAPCCYEGWCNTGQNCLAINCDAANSYPGSCYPKPLCVSFTDTFDKNDLIEISKFNGDPNIGYEWMSQFLPNNAAIEDGQLVLSMPLATEKNQYGHPAGFGATVASVRWIQYGTVTARVKTASISPGVVTSFIIHNPEGDEIDFEWVGGKPDEVQTNYYYNGEFTTKNQASFSVGGDSASEFHEYMFQWEEEFIKFYVNKKVVRTVYKKDTWDDKAKVYKYPARMALVHLGIWDGGVGVPGTTKWAGGLTNWSNPKTVYKAYFDYVDIQCKYNGNQTVPWVTPTLPKPSTYTSSSTSTTSSTSSSTKSTAATSSASSTTASSSASSSSTSTSSTSTSSSASNSVSSNTDSSSSEGPQPEPSHQGDSKTDSTKSDHTNSASKVFGSALMGAVFLFTSYIMN</sequence>
<keyword evidence="3" id="KW-0326">Glycosidase</keyword>
<dbReference type="InParanoid" id="A0A1Y1XYV3"/>
<dbReference type="GO" id="GO:0030246">
    <property type="term" value="F:carbohydrate binding"/>
    <property type="evidence" value="ECO:0007669"/>
    <property type="project" value="UniProtKB-KW"/>
</dbReference>
<dbReference type="AlphaFoldDB" id="A0A1Y1XYV3"/>
<feature type="domain" description="GH16" evidence="6">
    <location>
        <begin position="57"/>
        <end position="300"/>
    </location>
</feature>
<dbReference type="InterPro" id="IPR000757">
    <property type="entry name" value="Beta-glucanase-like"/>
</dbReference>
<dbReference type="PANTHER" id="PTHR10963:SF22">
    <property type="entry name" value="GLYCOSIDASE CRH2-RELATED"/>
    <property type="match status" value="1"/>
</dbReference>
<dbReference type="GO" id="GO:0004553">
    <property type="term" value="F:hydrolase activity, hydrolyzing O-glycosyl compounds"/>
    <property type="evidence" value="ECO:0007669"/>
    <property type="project" value="InterPro"/>
</dbReference>
<dbReference type="PANTHER" id="PTHR10963">
    <property type="entry name" value="GLYCOSYL HYDROLASE-RELATED"/>
    <property type="match status" value="1"/>
</dbReference>
<evidence type="ECO:0000313" key="8">
    <source>
        <dbReference type="Proteomes" id="UP000193498"/>
    </source>
</evidence>
<name>A0A1Y1XYV3_9FUNG</name>